<evidence type="ECO:0000313" key="1">
    <source>
        <dbReference type="EMBL" id="SFV52406.1"/>
    </source>
</evidence>
<proteinExistence type="predicted"/>
<name>A0A1W1BFT7_9ZZZZ</name>
<dbReference type="EMBL" id="FPHC01000026">
    <property type="protein sequence ID" value="SFV52406.1"/>
    <property type="molecule type" value="Genomic_DNA"/>
</dbReference>
<organism evidence="1">
    <name type="scientific">hydrothermal vent metagenome</name>
    <dbReference type="NCBI Taxonomy" id="652676"/>
    <lineage>
        <taxon>unclassified sequences</taxon>
        <taxon>metagenomes</taxon>
        <taxon>ecological metagenomes</taxon>
    </lineage>
</organism>
<dbReference type="AlphaFoldDB" id="A0A1W1BFT7"/>
<sequence>MKKYIFWALGAGFIFLGFSAYLQSLPESKNDRIYKEIKKYSPYYLDKRFGGLLILNKEDKEFKEKPTNMEVFHVLDKLEKAWGKSHIKLSGSNLIISDNNGTTKATIVIQNEDEMNFVRQFYGI</sequence>
<reference evidence="1" key="1">
    <citation type="submission" date="2016-10" db="EMBL/GenBank/DDBJ databases">
        <authorList>
            <person name="de Groot N.N."/>
        </authorList>
    </citation>
    <scope>NUCLEOTIDE SEQUENCE</scope>
</reference>
<accession>A0A1W1BFT7</accession>
<gene>
    <name evidence="1" type="ORF">MNB_SV-6-159</name>
</gene>
<protein>
    <submittedName>
        <fullName evidence="1">Uncharacterized protein</fullName>
    </submittedName>
</protein>